<sequence length="1835" mass="200653">MHIIHYIIHYIVYFICLCTKKFLALLQNYKLNNFFLLIICFPLLIAPKYQTAYACEGKKLTIECDPGDLINLIRANYGRFSITICNDHGNVEWSVNCMFPKSLTVLNSKCAHKQSCSVLATTSMFGDPCPGTHKYLEAHYQCISAAQTSTTTNRPSPPWVLANNPPLLANGSTLINPSVPLQPQGPGRLPLPANGGIPSAGGLWHTLPPTPGPPQPTLPGGRLKGNYNTTVIKNSNRHDGLPPPPPLHHHHHTGHHAAAPAEGVNAADSTVSNTRPTAKNDLSTRTPGTNQTKSHVGPSNTTTTPNTRILSGVGGSGTDDGTILTAKTAQNRGNQQQSTPTQQHAAGNNNNNVMGAEASGGGNGIRTINNINNLNMGLGAVAEDESNMFCGPTNARNLFWNITRVGDVNVQPCPGGATGIAKWRCVLMKRVNYKEEDGGIAETTTMRAIPRTNCSSSNGNSSCENAADRLSQRIGNFEPTWHPMTPDLTQCRSLWLNSLEVRVNQRESSVISIANDLSEVTSSKTLYGGDMLVTTKIIQTMSEKMFHDKETLPDQRQREAIILELLHGVVKTGSNLLDESQLSSWMDLNQEDQMRVATSLLTGLEYNAFLLADTIIRERNIVQKVKNILLSVRVLETKNIQGNEVFPDLEQWQISDDRIELPRTALVENSEGGLVRIVFAAFDRLESILKPSYDHFDTKSSRSYVRNTALLASERNDSGASADLQQQRIRILNSKVISASLGKGRHIQLSQPIKLVLRHIKTENVTNPTCVFWNYIDHAWSANGCTLESTNRTHSICMCNHLTNFAILMDVMDEHNHSLFGVFDGNMRILIYISVAICLVFVVIALLTLKIFNGVFIKSARTSIYRSIYICLLFIEILFLIGIEQNETSILCGFTTVFLHCSILSAIAWFCFEAFQSYSTLTTDDMLLEVDQTSKVNCYYLLSYGLSLTIVAISLVINPNTYTQNDFCVLMEANTLFYSSFVAPVLLFLLGALGYTFLSWVIMCRKSHTTLKNKEHTRLANVRFDMRCSFIFLLLLSAVWISAYYYLRLAKAEDDLAVVCGYLFISFNTLMGLYIFVFHCIQNEKIRREYRKYVRQNSWLPKCLRCSKASISSGIVGNNGIGSGSGSGGGIGPGNGSGGGTLSGTHRGNSNTVQLKKSKLPIGSEGLVSDDTGGIISAAEDAIIASSDCELNDARNLSLTSDADMDAVKGGGGNMTLQHGKGGHSIIDAMQGHIVLERGGANGVHSVGGSGGLRTPSAGHTSPTSSAGSTHLIFGGQKQQMIGAGISAGGGPQEAYYHQPDYYGWKQQMGNPVGGNNNALSLAHPRDYVGNAAASQQAHEFFYWTQKHQPHGKKKRGSGIGGESPSGSLHSRTTAASQQILFYPSYKKTTLKQQQQQQQQQQYPHYDEAVGAAAYYQQQQHQQQQQQHRRHASAAMMMAAHHQQQQQQQQLSSDEEQLEPAAAAHAHLLHLGRRANSQLPPPPAPASHAYHYPHHHSPEFMGVAHTPTQRYYRNKHSNCDLSHEEYDPSGRAGSEQYYNQNSMGGDGPVYEEILSNRNSDVQHYEMDLNMYGRDNDDVDDDDDDDDDDVNDCDNDVVVNNGRGGGVSNSAMRRQQLRQRHHYEAARNGVVGAGVGNSGSRYGHAESGASSEEDDDDGENAQRRGLPQGDERMRRLIALQDEEFQRRFQRQRKKAEASLNDKTAAAAAYFDHHNAATSSGAAVFGISGGGSGGASSIRAIKKISPNNRIGVHELFTTTHNSSGAAGGGGSSLGPPLPPANQQQAQQYPLSKRQQVSPTTLTATTPSSSHTQPIGRNISAMLDENNTVRCYLEPLPK</sequence>
<feature type="compositionally biased region" description="Basic residues" evidence="16">
    <location>
        <begin position="1348"/>
        <end position="1357"/>
    </location>
</feature>
<dbReference type="InterPro" id="IPR043159">
    <property type="entry name" value="Lectin_gal-bd_sf"/>
</dbReference>
<evidence type="ECO:0000256" key="9">
    <source>
        <dbReference type="ARBA" id="ARBA00022989"/>
    </source>
</evidence>
<feature type="domain" description="GAIN-B" evidence="18">
    <location>
        <begin position="619"/>
        <end position="815"/>
    </location>
</feature>
<feature type="compositionally biased region" description="Acidic residues" evidence="16">
    <location>
        <begin position="1576"/>
        <end position="1594"/>
    </location>
</feature>
<feature type="region of interest" description="Disordered" evidence="16">
    <location>
        <begin position="1571"/>
        <end position="1670"/>
    </location>
</feature>
<dbReference type="Pfam" id="PF00002">
    <property type="entry name" value="7tm_2"/>
    <property type="match status" value="1"/>
</dbReference>
<feature type="region of interest" description="Disordered" evidence="16">
    <location>
        <begin position="1127"/>
        <end position="1156"/>
    </location>
</feature>
<evidence type="ECO:0000256" key="8">
    <source>
        <dbReference type="ARBA" id="ARBA00022734"/>
    </source>
</evidence>
<comment type="subunit">
    <text evidence="3">Forms a heterodimer, consisting of a large extracellular region non-covalently linked to a seven-transmembrane moiety.</text>
</comment>
<feature type="compositionally biased region" description="Low complexity" evidence="16">
    <location>
        <begin position="1637"/>
        <end position="1649"/>
    </location>
</feature>
<dbReference type="InterPro" id="IPR057244">
    <property type="entry name" value="GAIN_B"/>
</dbReference>
<dbReference type="PROSITE" id="PS50228">
    <property type="entry name" value="SUEL_LECTIN"/>
    <property type="match status" value="1"/>
</dbReference>
<feature type="compositionally biased region" description="Low complexity" evidence="16">
    <location>
        <begin position="1417"/>
        <end position="1426"/>
    </location>
</feature>
<keyword evidence="15" id="KW-0807">Transducer</keyword>
<dbReference type="InterPro" id="IPR032471">
    <property type="entry name" value="AGRL2-4_GAIN_subdom_A"/>
</dbReference>
<feature type="transmembrane region" description="Helical" evidence="17">
    <location>
        <begin position="888"/>
        <end position="915"/>
    </location>
</feature>
<evidence type="ECO:0000259" key="18">
    <source>
        <dbReference type="PROSITE" id="PS50221"/>
    </source>
</evidence>
<keyword evidence="9 17" id="KW-1133">Transmembrane helix</keyword>
<keyword evidence="5" id="KW-1003">Cell membrane</keyword>
<feature type="compositionally biased region" description="Low complexity" evidence="16">
    <location>
        <begin position="1778"/>
        <end position="1788"/>
    </location>
</feature>
<feature type="compositionally biased region" description="Polar residues" evidence="16">
    <location>
        <begin position="267"/>
        <end position="309"/>
    </location>
</feature>
<evidence type="ECO:0000256" key="3">
    <source>
        <dbReference type="ARBA" id="ARBA00011834"/>
    </source>
</evidence>
<keyword evidence="11 17" id="KW-0472">Membrane</keyword>
<keyword evidence="7 17" id="KW-0812">Transmembrane</keyword>
<dbReference type="Gene3D" id="2.60.220.50">
    <property type="match status" value="1"/>
</dbReference>
<feature type="region of interest" description="Disordered" evidence="16">
    <location>
        <begin position="1474"/>
        <end position="1501"/>
    </location>
</feature>
<evidence type="ECO:0000256" key="7">
    <source>
        <dbReference type="ARBA" id="ARBA00022692"/>
    </source>
</evidence>
<dbReference type="InterPro" id="IPR046338">
    <property type="entry name" value="GAIN_dom_sf"/>
</dbReference>
<feature type="compositionally biased region" description="Pro residues" evidence="16">
    <location>
        <begin position="208"/>
        <end position="217"/>
    </location>
</feature>
<name>A0ABM3JK71_BACDO</name>
<feature type="transmembrane region" description="Helical" evidence="17">
    <location>
        <begin position="977"/>
        <end position="1003"/>
    </location>
</feature>
<feature type="domain" description="SUEL-type lectin" evidence="19">
    <location>
        <begin position="54"/>
        <end position="143"/>
    </location>
</feature>
<dbReference type="SUPFAM" id="SSF81321">
    <property type="entry name" value="Family A G protein-coupled receptor-like"/>
    <property type="match status" value="1"/>
</dbReference>
<comment type="similarity">
    <text evidence="2">Belongs to the G-protein coupled receptor 2 family. LN-TM7 subfamily.</text>
</comment>
<keyword evidence="21" id="KW-1185">Reference proteome</keyword>
<feature type="compositionally biased region" description="Low complexity" evidence="16">
    <location>
        <begin position="1795"/>
        <end position="1809"/>
    </location>
</feature>
<dbReference type="RefSeq" id="XP_049309616.1">
    <property type="nucleotide sequence ID" value="XM_049453659.1"/>
</dbReference>
<reference evidence="22" key="1">
    <citation type="submission" date="2025-08" db="UniProtKB">
        <authorList>
            <consortium name="RefSeq"/>
        </authorList>
    </citation>
    <scope>IDENTIFICATION</scope>
    <source>
        <tissue evidence="22">Adult</tissue>
    </source>
</reference>
<feature type="transmembrane region" description="Helical" evidence="17">
    <location>
        <begin position="31"/>
        <end position="49"/>
    </location>
</feature>
<dbReference type="Gene3D" id="2.60.120.740">
    <property type="match status" value="1"/>
</dbReference>
<gene>
    <name evidence="22" type="primary">LOC105226664</name>
</gene>
<dbReference type="CDD" id="cd22830">
    <property type="entry name" value="Gal_Rha_Lectin_dCirl"/>
    <property type="match status" value="1"/>
</dbReference>
<dbReference type="GeneID" id="105226664"/>
<dbReference type="InterPro" id="IPR017981">
    <property type="entry name" value="GPCR_2-like_7TM"/>
</dbReference>
<dbReference type="Pfam" id="PF01825">
    <property type="entry name" value="GPS"/>
    <property type="match status" value="1"/>
</dbReference>
<dbReference type="InterPro" id="IPR000203">
    <property type="entry name" value="GPS"/>
</dbReference>
<accession>A0ABM3JK71</accession>
<dbReference type="PROSITE" id="PS50261">
    <property type="entry name" value="G_PROTEIN_RECEP_F2_4"/>
    <property type="match status" value="1"/>
</dbReference>
<dbReference type="PROSITE" id="PS50221">
    <property type="entry name" value="GAIN_B"/>
    <property type="match status" value="1"/>
</dbReference>
<evidence type="ECO:0000256" key="12">
    <source>
        <dbReference type="ARBA" id="ARBA00023157"/>
    </source>
</evidence>
<feature type="transmembrane region" description="Helical" evidence="17">
    <location>
        <begin position="1059"/>
        <end position="1081"/>
    </location>
</feature>
<dbReference type="PANTHER" id="PTHR12011">
    <property type="entry name" value="ADHESION G-PROTEIN COUPLED RECEPTOR"/>
    <property type="match status" value="1"/>
</dbReference>
<keyword evidence="6" id="KW-0597">Phosphoprotein</keyword>
<evidence type="ECO:0000256" key="6">
    <source>
        <dbReference type="ARBA" id="ARBA00022553"/>
    </source>
</evidence>
<feature type="transmembrane region" description="Helical" evidence="17">
    <location>
        <begin position="829"/>
        <end position="852"/>
    </location>
</feature>
<evidence type="ECO:0000259" key="20">
    <source>
        <dbReference type="PROSITE" id="PS50261"/>
    </source>
</evidence>
<keyword evidence="14" id="KW-0325">Glycoprotein</keyword>
<dbReference type="SMART" id="SM00303">
    <property type="entry name" value="GPS"/>
    <property type="match status" value="1"/>
</dbReference>
<comment type="subcellular location">
    <subcellularLocation>
        <location evidence="1">Cell membrane</location>
        <topology evidence="1">Multi-pass membrane protein</topology>
    </subcellularLocation>
</comment>
<keyword evidence="12" id="KW-1015">Disulfide bond</keyword>
<evidence type="ECO:0000256" key="5">
    <source>
        <dbReference type="ARBA" id="ARBA00022475"/>
    </source>
</evidence>
<dbReference type="Gene3D" id="4.10.1240.10">
    <property type="entry name" value="GPCR, family 2, extracellular hormone receptor domain"/>
    <property type="match status" value="1"/>
</dbReference>
<keyword evidence="13" id="KW-0675">Receptor</keyword>
<dbReference type="Gene3D" id="1.25.40.610">
    <property type="match status" value="1"/>
</dbReference>
<evidence type="ECO:0000313" key="22">
    <source>
        <dbReference type="RefSeq" id="XP_049309616.1"/>
    </source>
</evidence>
<keyword evidence="8" id="KW-0430">Lectin</keyword>
<evidence type="ECO:0000256" key="15">
    <source>
        <dbReference type="ARBA" id="ARBA00023224"/>
    </source>
</evidence>
<evidence type="ECO:0000256" key="1">
    <source>
        <dbReference type="ARBA" id="ARBA00004651"/>
    </source>
</evidence>
<evidence type="ECO:0000256" key="17">
    <source>
        <dbReference type="SAM" id="Phobius"/>
    </source>
</evidence>
<evidence type="ECO:0000259" key="19">
    <source>
        <dbReference type="PROSITE" id="PS50228"/>
    </source>
</evidence>
<feature type="transmembrane region" description="Helical" evidence="17">
    <location>
        <begin position="936"/>
        <end position="957"/>
    </location>
</feature>
<feature type="transmembrane region" description="Helical" evidence="17">
    <location>
        <begin position="1024"/>
        <end position="1047"/>
    </location>
</feature>
<evidence type="ECO:0000256" key="4">
    <source>
        <dbReference type="ARBA" id="ARBA00015543"/>
    </source>
</evidence>
<dbReference type="InterPro" id="IPR000922">
    <property type="entry name" value="Lectin_gal-bd_dom"/>
</dbReference>
<feature type="transmembrane region" description="Helical" evidence="17">
    <location>
        <begin position="6"/>
        <end position="24"/>
    </location>
</feature>
<keyword evidence="10" id="KW-0297">G-protein coupled receptor</keyword>
<feature type="region of interest" description="Disordered" evidence="16">
    <location>
        <begin position="1519"/>
        <end position="1551"/>
    </location>
</feature>
<evidence type="ECO:0000256" key="14">
    <source>
        <dbReference type="ARBA" id="ARBA00023180"/>
    </source>
</evidence>
<evidence type="ECO:0000256" key="13">
    <source>
        <dbReference type="ARBA" id="ARBA00023170"/>
    </source>
</evidence>
<dbReference type="Pfam" id="PF16489">
    <property type="entry name" value="GAIN"/>
    <property type="match status" value="1"/>
</dbReference>
<evidence type="ECO:0000256" key="10">
    <source>
        <dbReference type="ARBA" id="ARBA00023040"/>
    </source>
</evidence>
<feature type="compositionally biased region" description="Gly residues" evidence="16">
    <location>
        <begin position="1127"/>
        <end position="1142"/>
    </location>
</feature>
<feature type="transmembrane region" description="Helical" evidence="17">
    <location>
        <begin position="864"/>
        <end position="882"/>
    </location>
</feature>
<dbReference type="PANTHER" id="PTHR12011:SF475">
    <property type="entry name" value="LATROPHILIN CIRL"/>
    <property type="match status" value="1"/>
</dbReference>
<feature type="region of interest" description="Disordered" evidence="16">
    <location>
        <begin position="1347"/>
        <end position="1374"/>
    </location>
</feature>
<dbReference type="InterPro" id="IPR000832">
    <property type="entry name" value="GPCR_2_secretin-like"/>
</dbReference>
<feature type="compositionally biased region" description="Polar residues" evidence="16">
    <location>
        <begin position="1146"/>
        <end position="1155"/>
    </location>
</feature>
<evidence type="ECO:0000256" key="2">
    <source>
        <dbReference type="ARBA" id="ARBA00010933"/>
    </source>
</evidence>
<proteinExistence type="inferred from homology"/>
<feature type="compositionally biased region" description="Polar residues" evidence="16">
    <location>
        <begin position="325"/>
        <end position="347"/>
    </location>
</feature>
<feature type="region of interest" description="Disordered" evidence="16">
    <location>
        <begin position="1415"/>
        <end position="1459"/>
    </location>
</feature>
<feature type="compositionally biased region" description="Basic and acidic residues" evidence="16">
    <location>
        <begin position="1519"/>
        <end position="1528"/>
    </location>
</feature>
<dbReference type="Proteomes" id="UP001652620">
    <property type="component" value="Chromosome 3"/>
</dbReference>
<dbReference type="Pfam" id="PF02140">
    <property type="entry name" value="SUEL_Lectin"/>
    <property type="match status" value="1"/>
</dbReference>
<feature type="region of interest" description="Disordered" evidence="16">
    <location>
        <begin position="200"/>
        <end position="358"/>
    </location>
</feature>
<feature type="domain" description="G-protein coupled receptors family 2 profile 2" evidence="20">
    <location>
        <begin position="827"/>
        <end position="1083"/>
    </location>
</feature>
<dbReference type="Gene3D" id="1.20.1070.10">
    <property type="entry name" value="Rhodopsin 7-helix transmembrane proteins"/>
    <property type="match status" value="1"/>
</dbReference>
<protein>
    <recommendedName>
        <fullName evidence="4">Latrophilin Cirl</fullName>
    </recommendedName>
</protein>
<evidence type="ECO:0000256" key="16">
    <source>
        <dbReference type="SAM" id="MobiDB-lite"/>
    </source>
</evidence>
<evidence type="ECO:0000256" key="11">
    <source>
        <dbReference type="ARBA" id="ARBA00023136"/>
    </source>
</evidence>
<organism evidence="21 22">
    <name type="scientific">Bactrocera dorsalis</name>
    <name type="common">Oriental fruit fly</name>
    <name type="synonym">Dacus dorsalis</name>
    <dbReference type="NCBI Taxonomy" id="27457"/>
    <lineage>
        <taxon>Eukaryota</taxon>
        <taxon>Metazoa</taxon>
        <taxon>Ecdysozoa</taxon>
        <taxon>Arthropoda</taxon>
        <taxon>Hexapoda</taxon>
        <taxon>Insecta</taxon>
        <taxon>Pterygota</taxon>
        <taxon>Neoptera</taxon>
        <taxon>Endopterygota</taxon>
        <taxon>Diptera</taxon>
        <taxon>Brachycera</taxon>
        <taxon>Muscomorpha</taxon>
        <taxon>Tephritoidea</taxon>
        <taxon>Tephritidae</taxon>
        <taxon>Bactrocera</taxon>
        <taxon>Bactrocera</taxon>
    </lineage>
</organism>
<dbReference type="InterPro" id="IPR036445">
    <property type="entry name" value="GPCR_2_extracell_dom_sf"/>
</dbReference>
<feature type="compositionally biased region" description="Low complexity" evidence="16">
    <location>
        <begin position="1433"/>
        <end position="1450"/>
    </location>
</feature>
<feature type="region of interest" description="Disordered" evidence="16">
    <location>
        <begin position="1757"/>
        <end position="1824"/>
    </location>
</feature>
<evidence type="ECO:0000313" key="21">
    <source>
        <dbReference type="Proteomes" id="UP001652620"/>
    </source>
</evidence>